<accession>A0AA88DHD8</accession>
<evidence type="ECO:0000313" key="4">
    <source>
        <dbReference type="Proteomes" id="UP001187192"/>
    </source>
</evidence>
<sequence>MHHLFLSPASFPDHTFPSCSSLHQLRRRFPTATVYSSQDLGRSRLSPTPAPHDQTPSTPHHHLAINPPHHIRVNSPSSSPTPHPPDQTPRVLSIPVLLRPPLSLSSAMAEMEPLTSGASNRIIPILKTLRSALLFVHTFVISLLVLVLPRRRRRHSAEEQPAPARKRKSLWKMEEEDTMRRRSLAEGLDMGFDDAGLDFGSRWGTSLFFGVRHNALFCRSWIPVSGDLKGILIIIHGLNEHSGRYVHFARQLNSCNFGVYAMDWIGHGGSDGLHGYVPSLDHVVADTGAFLEKIKSENPGVPCFLFGHSTGGAVVLKAGSQPHIEQMLEGIVLTSPALRVKPAHPIVGAVAPIFSLVVPKFQFKGANRRGIPVSRDPAALLAKYSDPLVYTGPIRVRTGHEILRITSYLMRNFKSVTVPFFVLHGTADTVTDPLASKDLYNEAASKFKDIKLYDGFLHDLLFEPEREEIAQDIIDWMEKRLCGSLEIGNNLW</sequence>
<name>A0AA88DHD8_FICCA</name>
<dbReference type="AlphaFoldDB" id="A0AA88DHD8"/>
<dbReference type="Pfam" id="PF12146">
    <property type="entry name" value="Hydrolase_4"/>
    <property type="match status" value="1"/>
</dbReference>
<organism evidence="3 4">
    <name type="scientific">Ficus carica</name>
    <name type="common">Common fig</name>
    <dbReference type="NCBI Taxonomy" id="3494"/>
    <lineage>
        <taxon>Eukaryota</taxon>
        <taxon>Viridiplantae</taxon>
        <taxon>Streptophyta</taxon>
        <taxon>Embryophyta</taxon>
        <taxon>Tracheophyta</taxon>
        <taxon>Spermatophyta</taxon>
        <taxon>Magnoliopsida</taxon>
        <taxon>eudicotyledons</taxon>
        <taxon>Gunneridae</taxon>
        <taxon>Pentapetalae</taxon>
        <taxon>rosids</taxon>
        <taxon>fabids</taxon>
        <taxon>Rosales</taxon>
        <taxon>Moraceae</taxon>
        <taxon>Ficeae</taxon>
        <taxon>Ficus</taxon>
    </lineage>
</organism>
<reference evidence="3" key="1">
    <citation type="submission" date="2023-07" db="EMBL/GenBank/DDBJ databases">
        <title>draft genome sequence of fig (Ficus carica).</title>
        <authorList>
            <person name="Takahashi T."/>
            <person name="Nishimura K."/>
        </authorList>
    </citation>
    <scope>NUCLEOTIDE SEQUENCE</scope>
</reference>
<dbReference type="Gene3D" id="3.40.50.1820">
    <property type="entry name" value="alpha/beta hydrolase"/>
    <property type="match status" value="1"/>
</dbReference>
<dbReference type="PANTHER" id="PTHR11614">
    <property type="entry name" value="PHOSPHOLIPASE-RELATED"/>
    <property type="match status" value="1"/>
</dbReference>
<evidence type="ECO:0000259" key="2">
    <source>
        <dbReference type="Pfam" id="PF12146"/>
    </source>
</evidence>
<feature type="domain" description="Serine aminopeptidase S33" evidence="2">
    <location>
        <begin position="228"/>
        <end position="465"/>
    </location>
</feature>
<comment type="caution">
    <text evidence="3">The sequence shown here is derived from an EMBL/GenBank/DDBJ whole genome shotgun (WGS) entry which is preliminary data.</text>
</comment>
<dbReference type="EMBL" id="BTGU01000010">
    <property type="protein sequence ID" value="GMN39999.1"/>
    <property type="molecule type" value="Genomic_DNA"/>
</dbReference>
<gene>
    <name evidence="3" type="ORF">TIFTF001_009229</name>
</gene>
<evidence type="ECO:0000256" key="1">
    <source>
        <dbReference type="SAM" id="MobiDB-lite"/>
    </source>
</evidence>
<proteinExistence type="predicted"/>
<dbReference type="InterPro" id="IPR051044">
    <property type="entry name" value="MAG_DAG_Lipase"/>
</dbReference>
<evidence type="ECO:0000313" key="3">
    <source>
        <dbReference type="EMBL" id="GMN39999.1"/>
    </source>
</evidence>
<dbReference type="FunFam" id="3.40.50.1820:FF:000131">
    <property type="entry name" value="Monoglyceride lipase"/>
    <property type="match status" value="1"/>
</dbReference>
<keyword evidence="4" id="KW-1185">Reference proteome</keyword>
<feature type="region of interest" description="Disordered" evidence="1">
    <location>
        <begin position="34"/>
        <end position="91"/>
    </location>
</feature>
<dbReference type="InterPro" id="IPR022742">
    <property type="entry name" value="Hydrolase_4"/>
</dbReference>
<protein>
    <recommendedName>
        <fullName evidence="2">Serine aminopeptidase S33 domain-containing protein</fullName>
    </recommendedName>
</protein>
<dbReference type="InterPro" id="IPR029058">
    <property type="entry name" value="AB_hydrolase_fold"/>
</dbReference>
<dbReference type="SUPFAM" id="SSF53474">
    <property type="entry name" value="alpha/beta-Hydrolases"/>
    <property type="match status" value="1"/>
</dbReference>
<dbReference type="Proteomes" id="UP001187192">
    <property type="component" value="Unassembled WGS sequence"/>
</dbReference>